<accession>A0ABR0M3W9</accession>
<keyword evidence="3" id="KW-1185">Reference proteome</keyword>
<evidence type="ECO:0000313" key="3">
    <source>
        <dbReference type="Proteomes" id="UP001357485"/>
    </source>
</evidence>
<gene>
    <name evidence="2" type="ORF">LTR16_007661</name>
</gene>
<sequence length="56" mass="6548">MTEVVYGDVMDVFERIERGFTDHCQPSDAKNEHDTTEPDPITFPRRYNRIHLSSPP</sequence>
<comment type="caution">
    <text evidence="2">The sequence shown here is derived from an EMBL/GenBank/DDBJ whole genome shotgun (WGS) entry which is preliminary data.</text>
</comment>
<dbReference type="Proteomes" id="UP001357485">
    <property type="component" value="Unassembled WGS sequence"/>
</dbReference>
<organism evidence="2 3">
    <name type="scientific">Cryomyces antarcticus</name>
    <dbReference type="NCBI Taxonomy" id="329879"/>
    <lineage>
        <taxon>Eukaryota</taxon>
        <taxon>Fungi</taxon>
        <taxon>Dikarya</taxon>
        <taxon>Ascomycota</taxon>
        <taxon>Pezizomycotina</taxon>
        <taxon>Dothideomycetes</taxon>
        <taxon>Dothideomycetes incertae sedis</taxon>
        <taxon>Cryomyces</taxon>
    </lineage>
</organism>
<proteinExistence type="predicted"/>
<protein>
    <submittedName>
        <fullName evidence="2">Uncharacterized protein</fullName>
    </submittedName>
</protein>
<name>A0ABR0M3W9_9PEZI</name>
<reference evidence="2 3" key="1">
    <citation type="submission" date="2023-08" db="EMBL/GenBank/DDBJ databases">
        <title>Black Yeasts Isolated from many extreme environments.</title>
        <authorList>
            <person name="Coleine C."/>
            <person name="Stajich J.E."/>
            <person name="Selbmann L."/>
        </authorList>
    </citation>
    <scope>NUCLEOTIDE SEQUENCE [LARGE SCALE GENOMIC DNA]</scope>
    <source>
        <strain evidence="2 3">CCFEE 536</strain>
    </source>
</reference>
<evidence type="ECO:0000256" key="1">
    <source>
        <dbReference type="SAM" id="MobiDB-lite"/>
    </source>
</evidence>
<feature type="region of interest" description="Disordered" evidence="1">
    <location>
        <begin position="22"/>
        <end position="56"/>
    </location>
</feature>
<evidence type="ECO:0000313" key="2">
    <source>
        <dbReference type="EMBL" id="KAK5279455.1"/>
    </source>
</evidence>
<dbReference type="EMBL" id="JAVRRA010001675">
    <property type="protein sequence ID" value="KAK5279455.1"/>
    <property type="molecule type" value="Genomic_DNA"/>
</dbReference>
<feature type="non-terminal residue" evidence="2">
    <location>
        <position position="56"/>
    </location>
</feature>